<organism evidence="6 7">
    <name type="scientific">Sphaerisporangium aureirubrum</name>
    <dbReference type="NCBI Taxonomy" id="1544736"/>
    <lineage>
        <taxon>Bacteria</taxon>
        <taxon>Bacillati</taxon>
        <taxon>Actinomycetota</taxon>
        <taxon>Actinomycetes</taxon>
        <taxon>Streptosporangiales</taxon>
        <taxon>Streptosporangiaceae</taxon>
        <taxon>Sphaerisporangium</taxon>
    </lineage>
</organism>
<comment type="cofactor">
    <cofactor evidence="1">
        <name>Fe(2+)</name>
        <dbReference type="ChEBI" id="CHEBI:29033"/>
    </cofactor>
</comment>
<dbReference type="Pfam" id="PF02668">
    <property type="entry name" value="TauD"/>
    <property type="match status" value="2"/>
</dbReference>
<name>A0ABW1NIU6_9ACTN</name>
<reference evidence="7" key="1">
    <citation type="journal article" date="2019" name="Int. J. Syst. Evol. Microbiol.">
        <title>The Global Catalogue of Microorganisms (GCM) 10K type strain sequencing project: providing services to taxonomists for standard genome sequencing and annotation.</title>
        <authorList>
            <consortium name="The Broad Institute Genomics Platform"/>
            <consortium name="The Broad Institute Genome Sequencing Center for Infectious Disease"/>
            <person name="Wu L."/>
            <person name="Ma J."/>
        </authorList>
    </citation>
    <scope>NUCLEOTIDE SEQUENCE [LARGE SCALE GENOMIC DNA]</scope>
    <source>
        <strain evidence="7">JCM 30346</strain>
    </source>
</reference>
<feature type="domain" description="TauD/TfdA-like" evidence="5">
    <location>
        <begin position="12"/>
        <end position="122"/>
    </location>
</feature>
<keyword evidence="7" id="KW-1185">Reference proteome</keyword>
<dbReference type="RefSeq" id="WP_380752954.1">
    <property type="nucleotide sequence ID" value="NZ_JBHSRF010000018.1"/>
</dbReference>
<dbReference type="Gene3D" id="3.60.130.10">
    <property type="entry name" value="Clavaminate synthase-like"/>
    <property type="match status" value="1"/>
</dbReference>
<evidence type="ECO:0000256" key="1">
    <source>
        <dbReference type="ARBA" id="ARBA00001954"/>
    </source>
</evidence>
<keyword evidence="3" id="KW-0408">Iron</keyword>
<evidence type="ECO:0000313" key="7">
    <source>
        <dbReference type="Proteomes" id="UP001596137"/>
    </source>
</evidence>
<dbReference type="SUPFAM" id="SSF51197">
    <property type="entry name" value="Clavaminate synthase-like"/>
    <property type="match status" value="1"/>
</dbReference>
<accession>A0ABW1NIU6</accession>
<dbReference type="Proteomes" id="UP001596137">
    <property type="component" value="Unassembled WGS sequence"/>
</dbReference>
<evidence type="ECO:0000256" key="3">
    <source>
        <dbReference type="ARBA" id="ARBA00023004"/>
    </source>
</evidence>
<dbReference type="GO" id="GO:0051213">
    <property type="term" value="F:dioxygenase activity"/>
    <property type="evidence" value="ECO:0007669"/>
    <property type="project" value="UniProtKB-KW"/>
</dbReference>
<dbReference type="InterPro" id="IPR050411">
    <property type="entry name" value="AlphaKG_dependent_hydroxylases"/>
</dbReference>
<gene>
    <name evidence="6" type="ORF">ACFP1K_15585</name>
</gene>
<protein>
    <submittedName>
        <fullName evidence="6">TauD/TfdA family dioxygenase</fullName>
    </submittedName>
</protein>
<evidence type="ECO:0000256" key="4">
    <source>
        <dbReference type="ARBA" id="ARBA00023194"/>
    </source>
</evidence>
<dbReference type="InterPro" id="IPR042098">
    <property type="entry name" value="TauD-like_sf"/>
</dbReference>
<keyword evidence="2" id="KW-0560">Oxidoreductase</keyword>
<evidence type="ECO:0000256" key="2">
    <source>
        <dbReference type="ARBA" id="ARBA00023002"/>
    </source>
</evidence>
<proteinExistence type="predicted"/>
<keyword evidence="4" id="KW-0045">Antibiotic biosynthesis</keyword>
<evidence type="ECO:0000313" key="6">
    <source>
        <dbReference type="EMBL" id="MFC6082589.1"/>
    </source>
</evidence>
<comment type="caution">
    <text evidence="6">The sequence shown here is derived from an EMBL/GenBank/DDBJ whole genome shotgun (WGS) entry which is preliminary data.</text>
</comment>
<dbReference type="PANTHER" id="PTHR10696">
    <property type="entry name" value="GAMMA-BUTYROBETAINE HYDROXYLASE-RELATED"/>
    <property type="match status" value="1"/>
</dbReference>
<evidence type="ECO:0000259" key="5">
    <source>
        <dbReference type="Pfam" id="PF02668"/>
    </source>
</evidence>
<keyword evidence="6" id="KW-0223">Dioxygenase</keyword>
<sequence>MRETEILRARDELAACGWTVLEDAPFLPHGRPDPEGVLRIATGFGRPSSRDGGREIWTVTPRTTRPGATFSIRAGGAGFHTDAQYHSRPEDVVCLFVVRPAADGGDTMLLTARDVVATLGRDPAGEVALERLAQPVWTWTPPDVFTGKAAAAVPPMPVLPGDGTVRWRRDNLGPLRPPHAHAATVLESGLRRAPATRLRQHPGDVIVIDNHRTLHGRTPFADPERRLLRVRLWADR</sequence>
<dbReference type="InterPro" id="IPR003819">
    <property type="entry name" value="TauD/TfdA-like"/>
</dbReference>
<dbReference type="PANTHER" id="PTHR10696:SF56">
    <property type="entry name" value="TAUD_TFDA-LIKE DOMAIN-CONTAINING PROTEIN"/>
    <property type="match status" value="1"/>
</dbReference>
<feature type="domain" description="TauD/TfdA-like" evidence="5">
    <location>
        <begin position="197"/>
        <end position="230"/>
    </location>
</feature>
<dbReference type="EMBL" id="JBHSRF010000018">
    <property type="protein sequence ID" value="MFC6082589.1"/>
    <property type="molecule type" value="Genomic_DNA"/>
</dbReference>